<dbReference type="HOGENOM" id="CLU_2883763_0_0_7"/>
<sequence>MGADCSGPGAVWHERPGLALPLQLATGAGEEAARRPRNRAGVASRIFAHGTRSATRGIQAARL</sequence>
<name>E3FEW6_STIAD</name>
<evidence type="ECO:0000313" key="1">
    <source>
        <dbReference type="EMBL" id="ADO70147.1"/>
    </source>
</evidence>
<dbReference type="STRING" id="378806.STAUR_2343"/>
<accession>E3FEW6</accession>
<evidence type="ECO:0000313" key="2">
    <source>
        <dbReference type="Proteomes" id="UP000001351"/>
    </source>
</evidence>
<proteinExistence type="predicted"/>
<dbReference type="Proteomes" id="UP000001351">
    <property type="component" value="Chromosome"/>
</dbReference>
<organism evidence="1 2">
    <name type="scientific">Stigmatella aurantiaca (strain DW4/3-1)</name>
    <dbReference type="NCBI Taxonomy" id="378806"/>
    <lineage>
        <taxon>Bacteria</taxon>
        <taxon>Pseudomonadati</taxon>
        <taxon>Myxococcota</taxon>
        <taxon>Myxococcia</taxon>
        <taxon>Myxococcales</taxon>
        <taxon>Cystobacterineae</taxon>
        <taxon>Archangiaceae</taxon>
        <taxon>Stigmatella</taxon>
    </lineage>
</organism>
<dbReference type="AlphaFoldDB" id="E3FEW6"/>
<dbReference type="KEGG" id="sur:STAUR_2343"/>
<gene>
    <name evidence="1" type="ordered locus">STAUR_2343</name>
</gene>
<protein>
    <submittedName>
        <fullName evidence="1">Uncharacterized protein</fullName>
    </submittedName>
</protein>
<keyword evidence="2" id="KW-1185">Reference proteome</keyword>
<reference evidence="1 2" key="1">
    <citation type="journal article" date="2011" name="Mol. Biol. Evol.">
        <title>Comparative genomic analysis of fruiting body formation in Myxococcales.</title>
        <authorList>
            <person name="Huntley S."/>
            <person name="Hamann N."/>
            <person name="Wegener-Feldbrugge S."/>
            <person name="Treuner-Lange A."/>
            <person name="Kube M."/>
            <person name="Reinhardt R."/>
            <person name="Klages S."/>
            <person name="Muller R."/>
            <person name="Ronning C.M."/>
            <person name="Nierman W.C."/>
            <person name="Sogaard-Andersen L."/>
        </authorList>
    </citation>
    <scope>NUCLEOTIDE SEQUENCE [LARGE SCALE GENOMIC DNA]</scope>
    <source>
        <strain evidence="1 2">DW4/3-1</strain>
    </source>
</reference>
<dbReference type="EMBL" id="CP002271">
    <property type="protein sequence ID" value="ADO70147.1"/>
    <property type="molecule type" value="Genomic_DNA"/>
</dbReference>